<gene>
    <name evidence="1" type="ORF">DFH07DRAFT_325308</name>
</gene>
<dbReference type="Proteomes" id="UP001215280">
    <property type="component" value="Unassembled WGS sequence"/>
</dbReference>
<sequence length="304" mass="34119">MARFLRSLLRLRCGFGAVGAGLTTVHSNNIRHFSFAVVPVQGVGCFVLTWIILCNSLPVRWLHGIRFSWYLGSKPREQQPKGVLNSTSYTTSRMKKRFQLLVLRRSCEQSCAAEFIQPVYTSSDYPARHLDVPRLPRDRLSSSGSPVAQYLRQAYARCRAPKTRPGACSYGRIRGGEREMELSLDERETKKDAAEDVLPRLEEPVGRTSIRLPSPKQTSVRDSAPWAFVPSSSTKIRVVHSSLASVAFFNGSPPTSVRPSTRATFSPLTSNPFPPFRQSCCIDVHQLSACRKRDCTSPRPRLRH</sequence>
<organism evidence="1 2">
    <name type="scientific">Mycena maculata</name>
    <dbReference type="NCBI Taxonomy" id="230809"/>
    <lineage>
        <taxon>Eukaryota</taxon>
        <taxon>Fungi</taxon>
        <taxon>Dikarya</taxon>
        <taxon>Basidiomycota</taxon>
        <taxon>Agaricomycotina</taxon>
        <taxon>Agaricomycetes</taxon>
        <taxon>Agaricomycetidae</taxon>
        <taxon>Agaricales</taxon>
        <taxon>Marasmiineae</taxon>
        <taxon>Mycenaceae</taxon>
        <taxon>Mycena</taxon>
    </lineage>
</organism>
<keyword evidence="2" id="KW-1185">Reference proteome</keyword>
<comment type="caution">
    <text evidence="1">The sequence shown here is derived from an EMBL/GenBank/DDBJ whole genome shotgun (WGS) entry which is preliminary data.</text>
</comment>
<proteinExistence type="predicted"/>
<accession>A0AAD7KBQ5</accession>
<dbReference type="EMBL" id="JARJLG010000003">
    <property type="protein sequence ID" value="KAJ7782532.1"/>
    <property type="molecule type" value="Genomic_DNA"/>
</dbReference>
<reference evidence="1" key="1">
    <citation type="submission" date="2023-03" db="EMBL/GenBank/DDBJ databases">
        <title>Massive genome expansion in bonnet fungi (Mycena s.s.) driven by repeated elements and novel gene families across ecological guilds.</title>
        <authorList>
            <consortium name="Lawrence Berkeley National Laboratory"/>
            <person name="Harder C.B."/>
            <person name="Miyauchi S."/>
            <person name="Viragh M."/>
            <person name="Kuo A."/>
            <person name="Thoen E."/>
            <person name="Andreopoulos B."/>
            <person name="Lu D."/>
            <person name="Skrede I."/>
            <person name="Drula E."/>
            <person name="Henrissat B."/>
            <person name="Morin E."/>
            <person name="Kohler A."/>
            <person name="Barry K."/>
            <person name="LaButti K."/>
            <person name="Morin E."/>
            <person name="Salamov A."/>
            <person name="Lipzen A."/>
            <person name="Mereny Z."/>
            <person name="Hegedus B."/>
            <person name="Baldrian P."/>
            <person name="Stursova M."/>
            <person name="Weitz H."/>
            <person name="Taylor A."/>
            <person name="Grigoriev I.V."/>
            <person name="Nagy L.G."/>
            <person name="Martin F."/>
            <person name="Kauserud H."/>
        </authorList>
    </citation>
    <scope>NUCLEOTIDE SEQUENCE</scope>
    <source>
        <strain evidence="1">CBHHK188m</strain>
    </source>
</reference>
<evidence type="ECO:0000313" key="1">
    <source>
        <dbReference type="EMBL" id="KAJ7782532.1"/>
    </source>
</evidence>
<protein>
    <submittedName>
        <fullName evidence="1">Uncharacterized protein</fullName>
    </submittedName>
</protein>
<dbReference type="AlphaFoldDB" id="A0AAD7KBQ5"/>
<name>A0AAD7KBQ5_9AGAR</name>
<evidence type="ECO:0000313" key="2">
    <source>
        <dbReference type="Proteomes" id="UP001215280"/>
    </source>
</evidence>